<organism evidence="6 7">
    <name type="scientific">Desulforapulum autotrophicum (strain ATCC 43914 / DSM 3382 / VKM B-1955 / HRM2)</name>
    <name type="common">Desulfobacterium autotrophicum</name>
    <dbReference type="NCBI Taxonomy" id="177437"/>
    <lineage>
        <taxon>Bacteria</taxon>
        <taxon>Pseudomonadati</taxon>
        <taxon>Thermodesulfobacteriota</taxon>
        <taxon>Desulfobacteria</taxon>
        <taxon>Desulfobacterales</taxon>
        <taxon>Desulfobacteraceae</taxon>
        <taxon>Desulforapulum</taxon>
    </lineage>
</organism>
<dbReference type="InterPro" id="IPR000014">
    <property type="entry name" value="PAS"/>
</dbReference>
<dbReference type="SMART" id="SM00091">
    <property type="entry name" value="PAS"/>
    <property type="match status" value="1"/>
</dbReference>
<dbReference type="CDD" id="cd00130">
    <property type="entry name" value="PAS"/>
    <property type="match status" value="1"/>
</dbReference>
<dbReference type="AlphaFoldDB" id="C0QHI0"/>
<reference evidence="6 7" key="1">
    <citation type="journal article" date="2009" name="Environ. Microbiol.">
        <title>Genome sequence of Desulfobacterium autotrophicum HRM2, a marine sulfate reducer oxidizing organic carbon completely to carbon dioxide.</title>
        <authorList>
            <person name="Strittmatter A.W."/>
            <person name="Liesegang H."/>
            <person name="Rabus R."/>
            <person name="Decker I."/>
            <person name="Amann J."/>
            <person name="Andres S."/>
            <person name="Henne A."/>
            <person name="Fricke W.F."/>
            <person name="Martinez-Arias R."/>
            <person name="Bartels D."/>
            <person name="Goesmann A."/>
            <person name="Krause L."/>
            <person name="Puehler A."/>
            <person name="Klenk H.P."/>
            <person name="Richter M."/>
            <person name="Schuler M."/>
            <person name="Gloeckner F.O."/>
            <person name="Meyerdierks A."/>
            <person name="Gottschalk G."/>
            <person name="Amann R."/>
        </authorList>
    </citation>
    <scope>NUCLEOTIDE SEQUENCE [LARGE SCALE GENOMIC DNA]</scope>
    <source>
        <strain evidence="7">ATCC 43914 / DSM 3382 / HRM2</strain>
    </source>
</reference>
<dbReference type="PANTHER" id="PTHR43065">
    <property type="entry name" value="SENSOR HISTIDINE KINASE"/>
    <property type="match status" value="1"/>
</dbReference>
<dbReference type="InterPro" id="IPR035965">
    <property type="entry name" value="PAS-like_dom_sf"/>
</dbReference>
<dbReference type="SUPFAM" id="SSF55874">
    <property type="entry name" value="ATPase domain of HSP90 chaperone/DNA topoisomerase II/histidine kinase"/>
    <property type="match status" value="1"/>
</dbReference>
<keyword evidence="3" id="KW-0597">Phosphoprotein</keyword>
<dbReference type="InterPro" id="IPR036890">
    <property type="entry name" value="HATPase_C_sf"/>
</dbReference>
<dbReference type="Proteomes" id="UP000000442">
    <property type="component" value="Chromosome"/>
</dbReference>
<feature type="domain" description="Histidine kinase" evidence="4">
    <location>
        <begin position="179"/>
        <end position="402"/>
    </location>
</feature>
<evidence type="ECO:0000313" key="7">
    <source>
        <dbReference type="Proteomes" id="UP000000442"/>
    </source>
</evidence>
<dbReference type="GO" id="GO:0000155">
    <property type="term" value="F:phosphorelay sensor kinase activity"/>
    <property type="evidence" value="ECO:0007669"/>
    <property type="project" value="InterPro"/>
</dbReference>
<evidence type="ECO:0000256" key="1">
    <source>
        <dbReference type="ARBA" id="ARBA00000085"/>
    </source>
</evidence>
<dbReference type="Pfam" id="PF02518">
    <property type="entry name" value="HATPase_c"/>
    <property type="match status" value="1"/>
</dbReference>
<proteinExistence type="predicted"/>
<evidence type="ECO:0000259" key="4">
    <source>
        <dbReference type="PROSITE" id="PS50109"/>
    </source>
</evidence>
<dbReference type="STRING" id="177437.HRM2_47900"/>
<dbReference type="PANTHER" id="PTHR43065:SF42">
    <property type="entry name" value="TWO-COMPONENT SENSOR PPRA"/>
    <property type="match status" value="1"/>
</dbReference>
<dbReference type="InterPro" id="IPR004358">
    <property type="entry name" value="Sig_transdc_His_kin-like_C"/>
</dbReference>
<gene>
    <name evidence="6" type="ordered locus">HRM2_47900</name>
</gene>
<evidence type="ECO:0000313" key="6">
    <source>
        <dbReference type="EMBL" id="ACN17839.1"/>
    </source>
</evidence>
<keyword evidence="6" id="KW-0418">Kinase</keyword>
<dbReference type="InterPro" id="IPR005467">
    <property type="entry name" value="His_kinase_dom"/>
</dbReference>
<dbReference type="CDD" id="cd00082">
    <property type="entry name" value="HisKA"/>
    <property type="match status" value="1"/>
</dbReference>
<dbReference type="Pfam" id="PF13426">
    <property type="entry name" value="PAS_9"/>
    <property type="match status" value="1"/>
</dbReference>
<dbReference type="RefSeq" id="WP_015906549.1">
    <property type="nucleotide sequence ID" value="NC_012108.1"/>
</dbReference>
<dbReference type="Gene3D" id="3.30.450.20">
    <property type="entry name" value="PAS domain"/>
    <property type="match status" value="1"/>
</dbReference>
<keyword evidence="6" id="KW-0808">Transferase</keyword>
<dbReference type="eggNOG" id="COG4191">
    <property type="taxonomic scope" value="Bacteria"/>
</dbReference>
<dbReference type="NCBIfam" id="TIGR00229">
    <property type="entry name" value="sensory_box"/>
    <property type="match status" value="1"/>
</dbReference>
<dbReference type="KEGG" id="dat:HRM2_47900"/>
<name>C0QHI0_DESAH</name>
<feature type="domain" description="PAS" evidence="5">
    <location>
        <begin position="42"/>
        <end position="112"/>
    </location>
</feature>
<dbReference type="SUPFAM" id="SSF55785">
    <property type="entry name" value="PYP-like sensor domain (PAS domain)"/>
    <property type="match status" value="1"/>
</dbReference>
<dbReference type="InterPro" id="IPR003661">
    <property type="entry name" value="HisK_dim/P_dom"/>
</dbReference>
<dbReference type="Gene3D" id="1.10.287.130">
    <property type="match status" value="1"/>
</dbReference>
<dbReference type="PRINTS" id="PR00344">
    <property type="entry name" value="BCTRLSENSOR"/>
</dbReference>
<dbReference type="SUPFAM" id="SSF47384">
    <property type="entry name" value="Homodimeric domain of signal transducing histidine kinase"/>
    <property type="match status" value="1"/>
</dbReference>
<dbReference type="PROSITE" id="PS50112">
    <property type="entry name" value="PAS"/>
    <property type="match status" value="1"/>
</dbReference>
<dbReference type="SMART" id="SM00387">
    <property type="entry name" value="HATPase_c"/>
    <property type="match status" value="1"/>
</dbReference>
<accession>C0QHI0</accession>
<evidence type="ECO:0000259" key="5">
    <source>
        <dbReference type="PROSITE" id="PS50112"/>
    </source>
</evidence>
<dbReference type="Gene3D" id="3.30.565.10">
    <property type="entry name" value="Histidine kinase-like ATPase, C-terminal domain"/>
    <property type="match status" value="1"/>
</dbReference>
<protein>
    <recommendedName>
        <fullName evidence="2">histidine kinase</fullName>
        <ecNumber evidence="2">2.7.13.3</ecNumber>
    </recommendedName>
</protein>
<dbReference type="PROSITE" id="PS50109">
    <property type="entry name" value="HIS_KIN"/>
    <property type="match status" value="1"/>
</dbReference>
<evidence type="ECO:0000256" key="3">
    <source>
        <dbReference type="ARBA" id="ARBA00022553"/>
    </source>
</evidence>
<dbReference type="EMBL" id="CP001087">
    <property type="protein sequence ID" value="ACN17839.1"/>
    <property type="molecule type" value="Genomic_DNA"/>
</dbReference>
<comment type="catalytic activity">
    <reaction evidence="1">
        <text>ATP + protein L-histidine = ADP + protein N-phospho-L-histidine.</text>
        <dbReference type="EC" id="2.7.13.3"/>
    </reaction>
</comment>
<dbReference type="EC" id="2.7.13.3" evidence="2"/>
<dbReference type="InterPro" id="IPR036097">
    <property type="entry name" value="HisK_dim/P_sf"/>
</dbReference>
<evidence type="ECO:0000256" key="2">
    <source>
        <dbReference type="ARBA" id="ARBA00012438"/>
    </source>
</evidence>
<keyword evidence="7" id="KW-1185">Reference proteome</keyword>
<dbReference type="InterPro" id="IPR003594">
    <property type="entry name" value="HATPase_dom"/>
</dbReference>
<dbReference type="HOGENOM" id="CLU_000445_114_51_7"/>
<sequence length="403" mass="44715">MPLKDDKRKKKAVEQMSRQELEAEIHSLRQLEALHQKAVQQDETRLKTILETSPVGIGRIGKNGFSWVNQAFYAMLGYKEKELVGKKGSVLFANIETYKREKASMEHQINQHGRATIEAELIRGDGTSLACIICASPFNPDDLSMGYIVNLTDASELHNLQQQLRQAQKMEALGVLAGGIAHNFNNILMGIQGHISILKSNLSPDHPLIAHTTSIEAHLASASSLTGRILGFARKGNHEPQHLDPGEIVIKTLELFASSRQEITIHTTHEKPLWKVKADPSQIEQVMLNLFVNASQAMPQGGDLYVGMKKTVIKRNHNYPFDVKPGRYVCISVRDTGVGMPPEVQERVFEPFFTTKKQTDQERAGLGLASAYGIVKSHRGFIVVKSQVGKGATFEIYFPAMAS</sequence>